<keyword evidence="8 15" id="KW-0851">Voltage-gated channel</keyword>
<name>A0A7S2SE50_9STRA</name>
<keyword evidence="4 15" id="KW-0107">Calcium channel</keyword>
<dbReference type="Pfam" id="PF00520">
    <property type="entry name" value="Ion_trans"/>
    <property type="match status" value="4"/>
</dbReference>
<feature type="transmembrane region" description="Helical" evidence="17">
    <location>
        <begin position="544"/>
        <end position="567"/>
    </location>
</feature>
<accession>A0A7S2SE50</accession>
<evidence type="ECO:0000256" key="11">
    <source>
        <dbReference type="ARBA" id="ARBA00023136"/>
    </source>
</evidence>
<dbReference type="PANTHER" id="PTHR45628:SF7">
    <property type="entry name" value="VOLTAGE-DEPENDENT CALCIUM CHANNEL TYPE A SUBUNIT ALPHA-1"/>
    <property type="match status" value="1"/>
</dbReference>
<keyword evidence="3 15" id="KW-0109">Calcium transport</keyword>
<keyword evidence="12" id="KW-0325">Glycoprotein</keyword>
<evidence type="ECO:0000256" key="12">
    <source>
        <dbReference type="ARBA" id="ARBA00023180"/>
    </source>
</evidence>
<evidence type="ECO:0000259" key="18">
    <source>
        <dbReference type="Pfam" id="PF00520"/>
    </source>
</evidence>
<dbReference type="FunFam" id="1.20.120.350:FF:000009">
    <property type="entry name" value="Voltage-dependent T-type calcium channel subunit alpha"/>
    <property type="match status" value="1"/>
</dbReference>
<dbReference type="SUPFAM" id="SSF81324">
    <property type="entry name" value="Voltage-gated potassium channels"/>
    <property type="match status" value="3"/>
</dbReference>
<evidence type="ECO:0000256" key="2">
    <source>
        <dbReference type="ARBA" id="ARBA00022448"/>
    </source>
</evidence>
<evidence type="ECO:0000256" key="7">
    <source>
        <dbReference type="ARBA" id="ARBA00022837"/>
    </source>
</evidence>
<feature type="compositionally biased region" description="Basic and acidic residues" evidence="16">
    <location>
        <begin position="264"/>
        <end position="278"/>
    </location>
</feature>
<evidence type="ECO:0000256" key="8">
    <source>
        <dbReference type="ARBA" id="ARBA00022882"/>
    </source>
</evidence>
<dbReference type="GO" id="GO:0098703">
    <property type="term" value="P:calcium ion import across plasma membrane"/>
    <property type="evidence" value="ECO:0007669"/>
    <property type="project" value="TreeGrafter"/>
</dbReference>
<gene>
    <name evidence="19" type="ORF">QSP1433_LOCUS13201</name>
</gene>
<keyword evidence="14" id="KW-0479">Metal-binding</keyword>
<feature type="transmembrane region" description="Helical" evidence="17">
    <location>
        <begin position="1070"/>
        <end position="1089"/>
    </location>
</feature>
<feature type="domain" description="Ion transport" evidence="18">
    <location>
        <begin position="303"/>
        <end position="577"/>
    </location>
</feature>
<evidence type="ECO:0000256" key="9">
    <source>
        <dbReference type="ARBA" id="ARBA00022989"/>
    </source>
</evidence>
<keyword evidence="11 17" id="KW-0472">Membrane</keyword>
<sequence length="1557" mass="179181">MGGSFGRTCPDGLECIVTDFNPHEGLVSFDNIALALLTVFQAITEEGWSDTMYSLFDTTVDFVAIYFVLLILLGSYFMLNLIISALSVSYMKVRTESKRERELQIGQSHPVDQIVCLAEQKQECLERFLSLSLQNQVAQMEMRLAYSYELHQDEKCFSTVTKDEYEEYKKRNARDYPYFRVNLERSVKPKLDLERSTKFNSTRQVARDHRGSSADMFQDPSTSFYEVYKTEEQSTSAFYETEEPPPSVELKTKDSENSSSECEEGQKKPEVPQKRKTDLVPWGARENAPFYRAWIFHNIVDQMWFKLFVMFLIICNTGVLASEFFGQPEWMFEFQKYSNYAFLGLFTMEILLRVTAEGHKHYYSTWFNRFDVLIVFMGYVELLLDGNVASVFRLLRILRFMKLANYWPTFNNLLQSVDATMRKLLPFLVFFLLCLYIFTISGLHVLGSVLTIPQEITPQPFVYPADTIVTSPSPVPNVDFDCTTQAGNFQRELTNGSYTWHCPARTNYDSFLWSAVTSFQVITGEDWNGVMYLAVAQTGSWWPVFYFIFLVLFGTYIVLNFFLAILIDTFVEQHVQREEARGTDTITETLKNLALGSGKSLDADGSTGSLDVAAGSTRNLDTVEEGGTASHSRNQSHQSIEEIYKEEEEREKLQKLKEMVERRMTQAKMFDFSEEEMRQTDAFQSNSIFFIPPTSTLRLKVAIVVTKKWFEGFILLMIIFSCVLLALDRPVDPILSKSTSYSLNVFVTVVFVIEAGLKIFAFGFIRGKGSYLRNSWNILDFVIVIVSLVDIASPSTNTHGLQAFRAARALRPLRIIRAFEGLRIVVHSFGRALIPCFQVMLLCMIFYAVFSICALTFFSGQIHACYECPINATHVDQCVRNYTSGSRDCFPFPAYGATDCPTDRICQGLDVSRGIEYVWVNPTYGSLSILERDSMPYSFDNFGKAFQTLFEVSSMEIWMEPMYIATDIVGVGRNPVRGSSDGYSVFFVIFIFVLQFFMLQVFVAVLIDTYFDSADEVKGDAFMTSNQKRWVDSNKKALLRPFKPHYSLARPQNLIRRICYDIVMNPRFKVFIYCVIVLNTICYMGDHYSEEPDSVFFDVLNVLEFVFGAIYVTEACLKIIGLGPRKYFSRSSNWFDFIIVLAVIVGWIIFSLVQQDDPVYSVFKAIEALRVLRIMRLCQGVHALRPLVATLLQTFYPLLNILGLIMLIFFIYAILGMQLFGSIIPGEDMQYLNRYVNFNNFRHSFVTLFVMSTGESWNGIMHDLSFYSKNSRWFCLSFVVISQLFLLNLFVAVILANFNDQFEQASFGEVKRHIDENSLKGYNKVWNQIHMEYVSELRSLMFDTKYKHCSNPRQIRRHLQSALKNPSLLPATRFAKLLLRLKAPLGFRKRSTKAHFTYAHIAKYVKDKHIPISPNGMINFHSTLRALIDINVMEGRVPEDVQTFLNMKVSTAKQDESSFGSELTGIKVDMSMEDVLAWQQVSALMRTSTMHWRVRHMRKHGASDERIRQFVEEYEPDDRPQAVNDLAILQGSMLLEQFRENKCHARVTKEKVDPEEL</sequence>
<feature type="binding site" evidence="14">
    <location>
        <position position="525"/>
    </location>
    <ligand>
        <name>Ca(2+)</name>
        <dbReference type="ChEBI" id="CHEBI:29108"/>
    </ligand>
</feature>
<dbReference type="InterPro" id="IPR050599">
    <property type="entry name" value="VDCC_alpha-1_subunit"/>
</dbReference>
<keyword evidence="13" id="KW-0407">Ion channel</keyword>
<dbReference type="InterPro" id="IPR002077">
    <property type="entry name" value="VDCCAlpha1"/>
</dbReference>
<reference evidence="19" key="1">
    <citation type="submission" date="2021-01" db="EMBL/GenBank/DDBJ databases">
        <authorList>
            <person name="Corre E."/>
            <person name="Pelletier E."/>
            <person name="Niang G."/>
            <person name="Scheremetjew M."/>
            <person name="Finn R."/>
            <person name="Kale V."/>
            <person name="Holt S."/>
            <person name="Cochrane G."/>
            <person name="Meng A."/>
            <person name="Brown T."/>
            <person name="Cohen L."/>
        </authorList>
    </citation>
    <scope>NUCLEOTIDE SEQUENCE</scope>
    <source>
        <strain evidence="19">NY070348D</strain>
    </source>
</reference>
<dbReference type="GO" id="GO:0008331">
    <property type="term" value="F:high voltage-gated calcium channel activity"/>
    <property type="evidence" value="ECO:0007669"/>
    <property type="project" value="TreeGrafter"/>
</dbReference>
<evidence type="ECO:0000256" key="15">
    <source>
        <dbReference type="RuleBase" id="RU003808"/>
    </source>
</evidence>
<dbReference type="Gene3D" id="1.10.287.70">
    <property type="match status" value="4"/>
</dbReference>
<comment type="similarity">
    <text evidence="15">Belongs to the calcium channel alpha-1 subunit (TC 1.A.1.11) family.</text>
</comment>
<evidence type="ECO:0000256" key="10">
    <source>
        <dbReference type="ARBA" id="ARBA00023065"/>
    </source>
</evidence>
<protein>
    <recommendedName>
        <fullName evidence="18">Ion transport domain-containing protein</fullName>
    </recommendedName>
</protein>
<organism evidence="19">
    <name type="scientific">Mucochytrium quahogii</name>
    <dbReference type="NCBI Taxonomy" id="96639"/>
    <lineage>
        <taxon>Eukaryota</taxon>
        <taxon>Sar</taxon>
        <taxon>Stramenopiles</taxon>
        <taxon>Bigyra</taxon>
        <taxon>Labyrinthulomycetes</taxon>
        <taxon>Thraustochytrida</taxon>
        <taxon>Thraustochytriidae</taxon>
        <taxon>Mucochytrium</taxon>
    </lineage>
</organism>
<keyword evidence="2" id="KW-0813">Transport</keyword>
<feature type="transmembrane region" description="Helical" evidence="17">
    <location>
        <begin position="424"/>
        <end position="446"/>
    </location>
</feature>
<dbReference type="PANTHER" id="PTHR45628">
    <property type="entry name" value="VOLTAGE-DEPENDENT CALCIUM CHANNEL TYPE A SUBUNIT ALPHA-1"/>
    <property type="match status" value="1"/>
</dbReference>
<dbReference type="InterPro" id="IPR027359">
    <property type="entry name" value="Volt_channel_dom_sf"/>
</dbReference>
<feature type="transmembrane region" description="Helical" evidence="17">
    <location>
        <begin position="1134"/>
        <end position="1153"/>
    </location>
</feature>
<feature type="domain" description="Ion transport" evidence="18">
    <location>
        <begin position="1066"/>
        <end position="1305"/>
    </location>
</feature>
<evidence type="ECO:0000313" key="19">
    <source>
        <dbReference type="EMBL" id="CAD9697413.1"/>
    </source>
</evidence>
<evidence type="ECO:0000256" key="13">
    <source>
        <dbReference type="ARBA" id="ARBA00023303"/>
    </source>
</evidence>
<feature type="transmembrane region" description="Helical" evidence="17">
    <location>
        <begin position="1273"/>
        <end position="1296"/>
    </location>
</feature>
<keyword evidence="5 17" id="KW-0812">Transmembrane</keyword>
<feature type="domain" description="Ion transport" evidence="18">
    <location>
        <begin position="708"/>
        <end position="1012"/>
    </location>
</feature>
<dbReference type="EMBL" id="HBHK01020777">
    <property type="protein sequence ID" value="CAD9697413.1"/>
    <property type="molecule type" value="Transcribed_RNA"/>
</dbReference>
<evidence type="ECO:0000256" key="3">
    <source>
        <dbReference type="ARBA" id="ARBA00022568"/>
    </source>
</evidence>
<keyword evidence="10" id="KW-0406">Ion transport</keyword>
<feature type="transmembrane region" description="Helical" evidence="17">
    <location>
        <begin position="709"/>
        <end position="727"/>
    </location>
</feature>
<feature type="region of interest" description="Disordered" evidence="16">
    <location>
        <begin position="199"/>
        <end position="218"/>
    </location>
</feature>
<evidence type="ECO:0000256" key="5">
    <source>
        <dbReference type="ARBA" id="ARBA00022692"/>
    </source>
</evidence>
<proteinExistence type="inferred from homology"/>
<feature type="transmembrane region" description="Helical" evidence="17">
    <location>
        <begin position="983"/>
        <end position="1007"/>
    </location>
</feature>
<keyword evidence="6" id="KW-0677">Repeat</keyword>
<feature type="transmembrane region" description="Helical" evidence="17">
    <location>
        <begin position="739"/>
        <end position="765"/>
    </location>
</feature>
<feature type="transmembrane region" description="Helical" evidence="17">
    <location>
        <begin position="63"/>
        <end position="91"/>
    </location>
</feature>
<comment type="subcellular location">
    <subcellularLocation>
        <location evidence="1 15">Membrane</location>
        <topology evidence="1 15">Multi-pass membrane protein</topology>
    </subcellularLocation>
</comment>
<dbReference type="GO" id="GO:0046872">
    <property type="term" value="F:metal ion binding"/>
    <property type="evidence" value="ECO:0007669"/>
    <property type="project" value="UniProtKB-KW"/>
</dbReference>
<feature type="transmembrane region" description="Helical" evidence="17">
    <location>
        <begin position="304"/>
        <end position="325"/>
    </location>
</feature>
<feature type="binding site" evidence="14">
    <location>
        <position position="956"/>
    </location>
    <ligand>
        <name>Ca(2+)</name>
        <dbReference type="ChEBI" id="CHEBI:29108"/>
    </ligand>
</feature>
<keyword evidence="9 17" id="KW-1133">Transmembrane helix</keyword>
<dbReference type="PRINTS" id="PR00167">
    <property type="entry name" value="CACHANNEL"/>
</dbReference>
<evidence type="ECO:0000256" key="17">
    <source>
        <dbReference type="SAM" id="Phobius"/>
    </source>
</evidence>
<evidence type="ECO:0000256" key="6">
    <source>
        <dbReference type="ARBA" id="ARBA00022737"/>
    </source>
</evidence>
<evidence type="ECO:0000256" key="4">
    <source>
        <dbReference type="ARBA" id="ARBA00022673"/>
    </source>
</evidence>
<evidence type="ECO:0000256" key="16">
    <source>
        <dbReference type="SAM" id="MobiDB-lite"/>
    </source>
</evidence>
<keyword evidence="7 14" id="KW-0106">Calcium</keyword>
<feature type="transmembrane region" description="Helical" evidence="17">
    <location>
        <begin position="832"/>
        <end position="858"/>
    </location>
</feature>
<feature type="transmembrane region" description="Helical" evidence="17">
    <location>
        <begin position="372"/>
        <end position="395"/>
    </location>
</feature>
<dbReference type="InterPro" id="IPR005821">
    <property type="entry name" value="Ion_trans_dom"/>
</dbReference>
<feature type="region of interest" description="Disordered" evidence="16">
    <location>
        <begin position="235"/>
        <end position="278"/>
    </location>
</feature>
<evidence type="ECO:0000256" key="1">
    <source>
        <dbReference type="ARBA" id="ARBA00004141"/>
    </source>
</evidence>
<dbReference type="Gene3D" id="1.20.120.350">
    <property type="entry name" value="Voltage-gated potassium channels. Chain C"/>
    <property type="match status" value="3"/>
</dbReference>
<feature type="transmembrane region" description="Helical" evidence="17">
    <location>
        <begin position="1195"/>
        <end position="1215"/>
    </location>
</feature>
<feature type="binding site" evidence="14">
    <location>
        <position position="46"/>
    </location>
    <ligand>
        <name>Ca(2+)</name>
        <dbReference type="ChEBI" id="CHEBI:29108"/>
    </ligand>
</feature>
<feature type="transmembrane region" description="Helical" evidence="17">
    <location>
        <begin position="1095"/>
        <end position="1113"/>
    </location>
</feature>
<dbReference type="GO" id="GO:0005891">
    <property type="term" value="C:voltage-gated calcium channel complex"/>
    <property type="evidence" value="ECO:0007669"/>
    <property type="project" value="InterPro"/>
</dbReference>
<evidence type="ECO:0000256" key="14">
    <source>
        <dbReference type="PIRSR" id="PIRSR602077-1"/>
    </source>
</evidence>
<feature type="domain" description="Ion transport" evidence="18">
    <location>
        <begin position="20"/>
        <end position="95"/>
    </location>
</feature>